<dbReference type="RefSeq" id="WP_197939217.1">
    <property type="nucleotide sequence ID" value="NZ_CP065713.1"/>
</dbReference>
<dbReference type="Proteomes" id="UP000594836">
    <property type="component" value="Chromosome"/>
</dbReference>
<dbReference type="AlphaFoldDB" id="A0A7T3E612"/>
<gene>
    <name evidence="1" type="ORF">I6G38_05535</name>
</gene>
<dbReference type="EMBL" id="CP065713">
    <property type="protein sequence ID" value="QPT09718.1"/>
    <property type="molecule type" value="Genomic_DNA"/>
</dbReference>
<name>A0A7T3E612_SPHPI</name>
<evidence type="ECO:0000313" key="2">
    <source>
        <dbReference type="Proteomes" id="UP000594836"/>
    </source>
</evidence>
<reference evidence="1 2" key="1">
    <citation type="submission" date="2020-12" db="EMBL/GenBank/DDBJ databases">
        <title>FDA dAtabase for Regulatory Grade micrObial Sequences (FDA-ARGOS): Supporting development and validation of Infectious Disease Dx tests.</title>
        <authorList>
            <person name="Sproer C."/>
            <person name="Gronow S."/>
            <person name="Severitt S."/>
            <person name="Schroder I."/>
            <person name="Tallon L."/>
            <person name="Sadzewicz L."/>
            <person name="Zhao X."/>
            <person name="Boylan J."/>
            <person name="Ott S."/>
            <person name="Bowen H."/>
            <person name="Vavikolanu K."/>
            <person name="Mehta A."/>
            <person name="Aluvathingal J."/>
            <person name="Nadendla S."/>
            <person name="Lowell S."/>
            <person name="Myers T."/>
            <person name="Yan Y."/>
            <person name="Sichtig H."/>
        </authorList>
    </citation>
    <scope>NUCLEOTIDE SEQUENCE [LARGE SCALE GENOMIC DNA]</scope>
    <source>
        <strain evidence="1 2">FDAARGOS_881</strain>
    </source>
</reference>
<proteinExistence type="predicted"/>
<organism evidence="1 2">
    <name type="scientific">Sphingomonas paucimobilis</name>
    <name type="common">Pseudomonas paucimobilis</name>
    <dbReference type="NCBI Taxonomy" id="13689"/>
    <lineage>
        <taxon>Bacteria</taxon>
        <taxon>Pseudomonadati</taxon>
        <taxon>Pseudomonadota</taxon>
        <taxon>Alphaproteobacteria</taxon>
        <taxon>Sphingomonadales</taxon>
        <taxon>Sphingomonadaceae</taxon>
        <taxon>Sphingomonas</taxon>
    </lineage>
</organism>
<dbReference type="Pfam" id="PF08809">
    <property type="entry name" value="DUF1799"/>
    <property type="match status" value="1"/>
</dbReference>
<sequence>MGGAPDLEEAARDADEWGLSEMAAELAAEEPEDFGVWPENMIVADAWLVVCTQWNTTALPTGQVLYHGLRYGDVRAGLGGADIHLSPEGWSKLRLMERVAAATQNGRRG</sequence>
<accession>A0A7T3E612</accession>
<dbReference type="InterPro" id="IPR014915">
    <property type="entry name" value="Phage_TLS_TfmB"/>
</dbReference>
<evidence type="ECO:0000313" key="1">
    <source>
        <dbReference type="EMBL" id="QPT09718.1"/>
    </source>
</evidence>
<protein>
    <submittedName>
        <fullName evidence="1">DUF1799 domain-containing protein</fullName>
    </submittedName>
</protein>